<evidence type="ECO:0000313" key="3">
    <source>
        <dbReference type="Proteomes" id="UP000178450"/>
    </source>
</evidence>
<evidence type="ECO:0000256" key="1">
    <source>
        <dbReference type="SAM" id="Coils"/>
    </source>
</evidence>
<reference evidence="2 3" key="1">
    <citation type="journal article" date="2016" name="Nat. Commun.">
        <title>Thousands of microbial genomes shed light on interconnected biogeochemical processes in an aquifer system.</title>
        <authorList>
            <person name="Anantharaman K."/>
            <person name="Brown C.T."/>
            <person name="Hug L.A."/>
            <person name="Sharon I."/>
            <person name="Castelle C.J."/>
            <person name="Probst A.J."/>
            <person name="Thomas B.C."/>
            <person name="Singh A."/>
            <person name="Wilkins M.J."/>
            <person name="Karaoz U."/>
            <person name="Brodie E.L."/>
            <person name="Williams K.H."/>
            <person name="Hubbard S.S."/>
            <person name="Banfield J.F."/>
        </authorList>
    </citation>
    <scope>NUCLEOTIDE SEQUENCE [LARGE SCALE GENOMIC DNA]</scope>
</reference>
<dbReference type="Gene3D" id="3.40.50.300">
    <property type="entry name" value="P-loop containing nucleotide triphosphate hydrolases"/>
    <property type="match status" value="1"/>
</dbReference>
<accession>A0A1F7KFB6</accession>
<dbReference type="SUPFAM" id="SSF52540">
    <property type="entry name" value="P-loop containing nucleoside triphosphate hydrolases"/>
    <property type="match status" value="1"/>
</dbReference>
<dbReference type="AlphaFoldDB" id="A0A1F7KFB6"/>
<dbReference type="InterPro" id="IPR027417">
    <property type="entry name" value="P-loop_NTPase"/>
</dbReference>
<keyword evidence="1" id="KW-0175">Coiled coil</keyword>
<dbReference type="Pfam" id="PF13189">
    <property type="entry name" value="Cytidylate_kin2"/>
    <property type="match status" value="1"/>
</dbReference>
<sequence>MAIRKFDKVTISGQICTGKTTLYKALGQKLNWQTFSTGQFFRDYAAKHELDLEAAQEQNATITKKIDYQVRDLLRTKKHIIVEGWLAGIMAANTPGVLRILLTCQDAKREKRFANRENVEVKEAVQRVSERDSSWLAEIKKIYRRDDVFNPKHYDLVIDTSKLKPAQILDKVLNALS</sequence>
<comment type="caution">
    <text evidence="2">The sequence shown here is derived from an EMBL/GenBank/DDBJ whole genome shotgun (WGS) entry which is preliminary data.</text>
</comment>
<organism evidence="2 3">
    <name type="scientific">Candidatus Roizmanbacteria bacterium RIFOXYA1_FULL_41_12</name>
    <dbReference type="NCBI Taxonomy" id="1802082"/>
    <lineage>
        <taxon>Bacteria</taxon>
        <taxon>Candidatus Roizmaniibacteriota</taxon>
    </lineage>
</organism>
<evidence type="ECO:0000313" key="2">
    <source>
        <dbReference type="EMBL" id="OGK66538.1"/>
    </source>
</evidence>
<dbReference type="EMBL" id="MGBG01000006">
    <property type="protein sequence ID" value="OGK66538.1"/>
    <property type="molecule type" value="Genomic_DNA"/>
</dbReference>
<name>A0A1F7KFB6_9BACT</name>
<dbReference type="Proteomes" id="UP000178450">
    <property type="component" value="Unassembled WGS sequence"/>
</dbReference>
<feature type="coiled-coil region" evidence="1">
    <location>
        <begin position="104"/>
        <end position="131"/>
    </location>
</feature>
<gene>
    <name evidence="2" type="ORF">A2209_00880</name>
</gene>
<proteinExistence type="predicted"/>
<protein>
    <submittedName>
        <fullName evidence="2">Uncharacterized protein</fullName>
    </submittedName>
</protein>